<dbReference type="Proteomes" id="UP001159428">
    <property type="component" value="Unassembled WGS sequence"/>
</dbReference>
<evidence type="ECO:0000256" key="2">
    <source>
        <dbReference type="SAM" id="Phobius"/>
    </source>
</evidence>
<keyword evidence="2" id="KW-1133">Transmembrane helix</keyword>
<accession>A0AAU9WD56</accession>
<keyword evidence="1" id="KW-0175">Coiled coil</keyword>
<name>A0AAU9WD56_9CNID</name>
<keyword evidence="2" id="KW-0812">Transmembrane</keyword>
<keyword evidence="4" id="KW-1185">Reference proteome</keyword>
<dbReference type="EMBL" id="CALNXJ010000013">
    <property type="protein sequence ID" value="CAH3112922.1"/>
    <property type="molecule type" value="Genomic_DNA"/>
</dbReference>
<evidence type="ECO:0000313" key="3">
    <source>
        <dbReference type="EMBL" id="CAH3112922.1"/>
    </source>
</evidence>
<comment type="caution">
    <text evidence="3">The sequence shown here is derived from an EMBL/GenBank/DDBJ whole genome shotgun (WGS) entry which is preliminary data.</text>
</comment>
<gene>
    <name evidence="3" type="ORF">PMEA_00004711</name>
</gene>
<evidence type="ECO:0000256" key="1">
    <source>
        <dbReference type="SAM" id="Coils"/>
    </source>
</evidence>
<sequence>MFQAFAKNYAESITLVYYCFTGLIAFAAFAIGNVYLWKRDQKNQKERTEEEREYQERRYQEESRDHRRREWRQFSDKINADYGKLRNEDILQKISKVKYTFEHMRIHSTVTGLDVLRYMLTDDNYRNLVSESPHLQALREDLHMIFLPLNDCSSLLHLGEVPPYIKEELRFVVEELGNLAKPFLTGEQQRVALKCLEHFCSNRSSNEHGQRGVEGLGVRIKAIVPYVNSLQFISMEDCDYSKCKKFSFNLKESIMFNNLGNLKFLGELLEYLEGVALGVRVFKEQPAELPVKSIELINDSDSDEVILMKVLHEVRLYIHLILNENLSSEDNERVERNIKRLRQLYVKGGKEIESEEEKIKTFCHRFILDLQRIKDEIPPHLIKQGFGTQLEDLYLNQLCQMILVKNPGSGGSVV</sequence>
<protein>
    <submittedName>
        <fullName evidence="3">Uncharacterized protein</fullName>
    </submittedName>
</protein>
<feature type="transmembrane region" description="Helical" evidence="2">
    <location>
        <begin position="15"/>
        <end position="37"/>
    </location>
</feature>
<reference evidence="3 4" key="1">
    <citation type="submission" date="2022-05" db="EMBL/GenBank/DDBJ databases">
        <authorList>
            <consortium name="Genoscope - CEA"/>
            <person name="William W."/>
        </authorList>
    </citation>
    <scope>NUCLEOTIDE SEQUENCE [LARGE SCALE GENOMIC DNA]</scope>
</reference>
<organism evidence="3 4">
    <name type="scientific">Pocillopora meandrina</name>
    <dbReference type="NCBI Taxonomy" id="46732"/>
    <lineage>
        <taxon>Eukaryota</taxon>
        <taxon>Metazoa</taxon>
        <taxon>Cnidaria</taxon>
        <taxon>Anthozoa</taxon>
        <taxon>Hexacorallia</taxon>
        <taxon>Scleractinia</taxon>
        <taxon>Astrocoeniina</taxon>
        <taxon>Pocilloporidae</taxon>
        <taxon>Pocillopora</taxon>
    </lineage>
</organism>
<feature type="coiled-coil region" evidence="1">
    <location>
        <begin position="38"/>
        <end position="65"/>
    </location>
</feature>
<evidence type="ECO:0000313" key="4">
    <source>
        <dbReference type="Proteomes" id="UP001159428"/>
    </source>
</evidence>
<dbReference type="AlphaFoldDB" id="A0AAU9WD56"/>
<keyword evidence="2" id="KW-0472">Membrane</keyword>
<proteinExistence type="predicted"/>